<name>A0A846W538_9NOCA</name>
<dbReference type="PANTHER" id="PTHR46577">
    <property type="entry name" value="HTH-TYPE TRANSCRIPTIONAL REGULATORY PROTEIN GABR"/>
    <property type="match status" value="1"/>
</dbReference>
<dbReference type="Gene3D" id="1.10.10.10">
    <property type="entry name" value="Winged helix-like DNA-binding domain superfamily/Winged helix DNA-binding domain"/>
    <property type="match status" value="1"/>
</dbReference>
<evidence type="ECO:0000259" key="6">
    <source>
        <dbReference type="PROSITE" id="PS50949"/>
    </source>
</evidence>
<keyword evidence="5" id="KW-0804">Transcription</keyword>
<dbReference type="SUPFAM" id="SSF53383">
    <property type="entry name" value="PLP-dependent transferases"/>
    <property type="match status" value="1"/>
</dbReference>
<evidence type="ECO:0000256" key="3">
    <source>
        <dbReference type="ARBA" id="ARBA00023015"/>
    </source>
</evidence>
<dbReference type="Pfam" id="PF00392">
    <property type="entry name" value="GntR"/>
    <property type="match status" value="1"/>
</dbReference>
<dbReference type="EMBL" id="JAAXOM010000002">
    <property type="protein sequence ID" value="NKX87727.1"/>
    <property type="molecule type" value="Genomic_DNA"/>
</dbReference>
<evidence type="ECO:0000256" key="4">
    <source>
        <dbReference type="ARBA" id="ARBA00023125"/>
    </source>
</evidence>
<dbReference type="InterPro" id="IPR015421">
    <property type="entry name" value="PyrdxlP-dep_Trfase_major"/>
</dbReference>
<dbReference type="GO" id="GO:0030170">
    <property type="term" value="F:pyridoxal phosphate binding"/>
    <property type="evidence" value="ECO:0007669"/>
    <property type="project" value="InterPro"/>
</dbReference>
<dbReference type="InterPro" id="IPR004839">
    <property type="entry name" value="Aminotransferase_I/II_large"/>
</dbReference>
<comment type="caution">
    <text evidence="7">The sequence shown here is derived from an EMBL/GenBank/DDBJ whole genome shotgun (WGS) entry which is preliminary data.</text>
</comment>
<proteinExistence type="inferred from homology"/>
<dbReference type="PANTHER" id="PTHR46577:SF1">
    <property type="entry name" value="HTH-TYPE TRANSCRIPTIONAL REGULATORY PROTEIN GABR"/>
    <property type="match status" value="1"/>
</dbReference>
<keyword evidence="2" id="KW-0663">Pyridoxal phosphate</keyword>
<protein>
    <submittedName>
        <fullName evidence="7">Aminotransferase class I/II-fold pyridoxal phosphate-dependent enzyme</fullName>
    </submittedName>
</protein>
<dbReference type="InterPro" id="IPR051446">
    <property type="entry name" value="HTH_trans_reg/aminotransferase"/>
</dbReference>
<evidence type="ECO:0000313" key="7">
    <source>
        <dbReference type="EMBL" id="NKX87727.1"/>
    </source>
</evidence>
<evidence type="ECO:0000256" key="5">
    <source>
        <dbReference type="ARBA" id="ARBA00023163"/>
    </source>
</evidence>
<dbReference type="InterPro" id="IPR036390">
    <property type="entry name" value="WH_DNA-bd_sf"/>
</dbReference>
<keyword evidence="7" id="KW-0808">Transferase</keyword>
<dbReference type="AlphaFoldDB" id="A0A846W538"/>
<dbReference type="Proteomes" id="UP000572007">
    <property type="component" value="Unassembled WGS sequence"/>
</dbReference>
<sequence>MTDPGSAVLVRALAADASHTSESVRAVTARLIRDGSLAEGIRLPTIRELAQHCGLSTRTVVAAWGELRKEGLIATNRRGGTVVAAAGGVPLGRPLAERDLLTGSPDYALQPDLAPAMLAGLHTDDLNRPGRDYITDRLRTAVCDGWPFPAEAFVAAGGGSEGLFLAVDAAAPDGALVAVEEPVMPGFLDTLTEVGYRVIGIAADQQGALPDSLAEALRRNPAVVVLQPEGAYATGGVLSPNRAGELAEVFAAAEVEPWIVEDDAVGPLAVAQAPSLGSWYPERCVRVRSYCKAFGMDIRTCVIGGSAELVERAIRARVHGIAANSRILQNALAHLIGDPGTAALIDTARERYAARRAGLVAALRKHGVAAEAGTNSLVVWVEVADEQGALLRCARHGVVVGSAARSHVGAARAAIRVAVPQLPDDPRRLAELAALLADAAASTHREFLD</sequence>
<dbReference type="SUPFAM" id="SSF46785">
    <property type="entry name" value="Winged helix' DNA-binding domain"/>
    <property type="match status" value="1"/>
</dbReference>
<reference evidence="7 8" key="1">
    <citation type="submission" date="2020-04" db="EMBL/GenBank/DDBJ databases">
        <title>MicrobeNet Type strains.</title>
        <authorList>
            <person name="Nicholson A.C."/>
        </authorList>
    </citation>
    <scope>NUCLEOTIDE SEQUENCE [LARGE SCALE GENOMIC DNA]</scope>
    <source>
        <strain evidence="7 8">DSM 44960</strain>
    </source>
</reference>
<dbReference type="Pfam" id="PF00155">
    <property type="entry name" value="Aminotran_1_2"/>
    <property type="match status" value="1"/>
</dbReference>
<comment type="similarity">
    <text evidence="1">In the C-terminal section; belongs to the class-I pyridoxal-phosphate-dependent aminotransferase family.</text>
</comment>
<evidence type="ECO:0000256" key="1">
    <source>
        <dbReference type="ARBA" id="ARBA00005384"/>
    </source>
</evidence>
<dbReference type="RefSeq" id="WP_067642006.1">
    <property type="nucleotide sequence ID" value="NZ_JAAXOM010000002.1"/>
</dbReference>
<dbReference type="InterPro" id="IPR015424">
    <property type="entry name" value="PyrdxlP-dep_Trfase"/>
</dbReference>
<dbReference type="Gene3D" id="3.40.640.10">
    <property type="entry name" value="Type I PLP-dependent aspartate aminotransferase-like (Major domain)"/>
    <property type="match status" value="1"/>
</dbReference>
<feature type="domain" description="HTH gntR-type" evidence="6">
    <location>
        <begin position="18"/>
        <end position="86"/>
    </location>
</feature>
<keyword evidence="8" id="KW-1185">Reference proteome</keyword>
<evidence type="ECO:0000256" key="2">
    <source>
        <dbReference type="ARBA" id="ARBA00022898"/>
    </source>
</evidence>
<keyword evidence="7" id="KW-0032">Aminotransferase</keyword>
<dbReference type="GO" id="GO:0003677">
    <property type="term" value="F:DNA binding"/>
    <property type="evidence" value="ECO:0007669"/>
    <property type="project" value="UniProtKB-KW"/>
</dbReference>
<dbReference type="SMART" id="SM00345">
    <property type="entry name" value="HTH_GNTR"/>
    <property type="match status" value="1"/>
</dbReference>
<dbReference type="GO" id="GO:0003700">
    <property type="term" value="F:DNA-binding transcription factor activity"/>
    <property type="evidence" value="ECO:0007669"/>
    <property type="project" value="InterPro"/>
</dbReference>
<organism evidence="7 8">
    <name type="scientific">Nocardia coubleae</name>
    <dbReference type="NCBI Taxonomy" id="356147"/>
    <lineage>
        <taxon>Bacteria</taxon>
        <taxon>Bacillati</taxon>
        <taxon>Actinomycetota</taxon>
        <taxon>Actinomycetes</taxon>
        <taxon>Mycobacteriales</taxon>
        <taxon>Nocardiaceae</taxon>
        <taxon>Nocardia</taxon>
    </lineage>
</organism>
<dbReference type="InterPro" id="IPR036388">
    <property type="entry name" value="WH-like_DNA-bd_sf"/>
</dbReference>
<accession>A0A846W538</accession>
<evidence type="ECO:0000313" key="8">
    <source>
        <dbReference type="Proteomes" id="UP000572007"/>
    </source>
</evidence>
<keyword evidence="4" id="KW-0238">DNA-binding</keyword>
<dbReference type="GO" id="GO:0008483">
    <property type="term" value="F:transaminase activity"/>
    <property type="evidence" value="ECO:0007669"/>
    <property type="project" value="UniProtKB-KW"/>
</dbReference>
<dbReference type="PROSITE" id="PS50949">
    <property type="entry name" value="HTH_GNTR"/>
    <property type="match status" value="1"/>
</dbReference>
<gene>
    <name evidence="7" type="ORF">HGA10_10425</name>
</gene>
<keyword evidence="3" id="KW-0805">Transcription regulation</keyword>
<dbReference type="InterPro" id="IPR000524">
    <property type="entry name" value="Tscrpt_reg_HTH_GntR"/>
</dbReference>